<feature type="region of interest" description="Disordered" evidence="1">
    <location>
        <begin position="59"/>
        <end position="109"/>
    </location>
</feature>
<dbReference type="EMBL" id="JAEHOE010000024">
    <property type="protein sequence ID" value="KAG2495536.1"/>
    <property type="molecule type" value="Genomic_DNA"/>
</dbReference>
<dbReference type="InterPro" id="IPR036885">
    <property type="entry name" value="SWIB_MDM2_dom_sf"/>
</dbReference>
<evidence type="ECO:0000313" key="3">
    <source>
        <dbReference type="EMBL" id="KAG2495536.1"/>
    </source>
</evidence>
<proteinExistence type="predicted"/>
<dbReference type="SUPFAM" id="SSF47592">
    <property type="entry name" value="SWIB/MDM2 domain"/>
    <property type="match status" value="1"/>
</dbReference>
<dbReference type="Pfam" id="PF02201">
    <property type="entry name" value="SWIB"/>
    <property type="match status" value="1"/>
</dbReference>
<comment type="caution">
    <text evidence="3">The sequence shown here is derived from an EMBL/GenBank/DDBJ whole genome shotgun (WGS) entry which is preliminary data.</text>
</comment>
<organism evidence="3 4">
    <name type="scientific">Edaphochlamys debaryana</name>
    <dbReference type="NCBI Taxonomy" id="47281"/>
    <lineage>
        <taxon>Eukaryota</taxon>
        <taxon>Viridiplantae</taxon>
        <taxon>Chlorophyta</taxon>
        <taxon>core chlorophytes</taxon>
        <taxon>Chlorophyceae</taxon>
        <taxon>CS clade</taxon>
        <taxon>Chlamydomonadales</taxon>
        <taxon>Chlamydomonadales incertae sedis</taxon>
        <taxon>Edaphochlamys</taxon>
    </lineage>
</organism>
<evidence type="ECO:0000259" key="2">
    <source>
        <dbReference type="PROSITE" id="PS51925"/>
    </source>
</evidence>
<feature type="compositionally biased region" description="Gly residues" evidence="1">
    <location>
        <begin position="81"/>
        <end position="91"/>
    </location>
</feature>
<sequence length="595" mass="61958">MQAPGGQQLPGAAYGAMALPGGAQLQLPGGVAAAAALAAAAAAGIPGAVPVVRPPGGAMPSGAPAPPAGAAAAPGAAPGAAGAGAAAGGAPPGSTGKKKRKFGGEKASAPEKVSTLIPESALYNHLLDLDRVVSDVINRRKADFKEPFPPYHDPVKRVLRLVVQGTYANQPPPPKPAPAPVPVPVPGSAGPTAGNAAAMASATAAIFSTPPFDPAAVEQPAEPPCWSIQISGGLVDPTEPLVKAALAAAAAAAARGDPTSVGLLAQAQSLAAQHAKQQQEALANGTAKVNWLTNVVRRIEFVLDPTQYPGEAGHVVWDKAAHTGPAREVVEVRRLGSASSRVTLLITPDYQPERYVLPPLLAETLGMLGHETRSRVIVALYGFIKSRKLQDPQQPNRINLTPELEKVFGSPTLKLNELGTRLASLLSPVPPVRVEYDIKLDGLRPKDASAPSAPLAGALPLEVYDLDFFTPSPLPHQMGAVLSSYYKEKEIEQMDAKLHALIRRLNEARRRRALLLGFASAPIDTTHALLAAQARDVRVARPNAGREFDLERRSEVFRQRWVEDALMNYLHKRMGRPDAAAAASEMAGAEGGQGA</sequence>
<dbReference type="Gene3D" id="1.10.245.10">
    <property type="entry name" value="SWIB/MDM2 domain"/>
    <property type="match status" value="1"/>
</dbReference>
<dbReference type="SMART" id="SM00151">
    <property type="entry name" value="SWIB"/>
    <property type="match status" value="1"/>
</dbReference>
<dbReference type="CDD" id="cd10568">
    <property type="entry name" value="SWIB_like"/>
    <property type="match status" value="1"/>
</dbReference>
<accession>A0A836C080</accession>
<name>A0A836C080_9CHLO</name>
<dbReference type="AlphaFoldDB" id="A0A836C080"/>
<dbReference type="PROSITE" id="PS51925">
    <property type="entry name" value="SWIB_MDM2"/>
    <property type="match status" value="1"/>
</dbReference>
<dbReference type="PANTHER" id="PTHR13844">
    <property type="entry name" value="SWI/SNF-RELATED MATRIX-ASSOCIATED ACTIN-DEPENDENT REGULATOR OF CHROMATIN SUBFAMILY D"/>
    <property type="match status" value="1"/>
</dbReference>
<feature type="compositionally biased region" description="Low complexity" evidence="1">
    <location>
        <begin position="59"/>
        <end position="80"/>
    </location>
</feature>
<gene>
    <name evidence="3" type="ORF">HYH03_006479</name>
</gene>
<dbReference type="Proteomes" id="UP000612055">
    <property type="component" value="Unassembled WGS sequence"/>
</dbReference>
<protein>
    <recommendedName>
        <fullName evidence="2">DM2 domain-containing protein</fullName>
    </recommendedName>
</protein>
<feature type="domain" description="DM2" evidence="2">
    <location>
        <begin position="350"/>
        <end position="428"/>
    </location>
</feature>
<evidence type="ECO:0000256" key="1">
    <source>
        <dbReference type="SAM" id="MobiDB-lite"/>
    </source>
</evidence>
<dbReference type="InterPro" id="IPR003121">
    <property type="entry name" value="SWIB_MDM2_domain"/>
</dbReference>
<dbReference type="InterPro" id="IPR019835">
    <property type="entry name" value="SWIB_domain"/>
</dbReference>
<keyword evidence="4" id="KW-1185">Reference proteome</keyword>
<dbReference type="OrthoDB" id="10263741at2759"/>
<evidence type="ECO:0000313" key="4">
    <source>
        <dbReference type="Proteomes" id="UP000612055"/>
    </source>
</evidence>
<reference evidence="3" key="1">
    <citation type="journal article" date="2020" name="bioRxiv">
        <title>Comparative genomics of Chlamydomonas.</title>
        <authorList>
            <person name="Craig R.J."/>
            <person name="Hasan A.R."/>
            <person name="Ness R.W."/>
            <person name="Keightley P.D."/>
        </authorList>
    </citation>
    <scope>NUCLEOTIDE SEQUENCE</scope>
    <source>
        <strain evidence="3">CCAP 11/70</strain>
    </source>
</reference>